<accession>A0AA42I8H3</accession>
<dbReference type="RefSeq" id="WP_279694812.1">
    <property type="nucleotide sequence ID" value="NZ_JAOEEO010000001.1"/>
</dbReference>
<feature type="transmembrane region" description="Helical" evidence="1">
    <location>
        <begin position="6"/>
        <end position="23"/>
    </location>
</feature>
<keyword evidence="1" id="KW-0472">Membrane</keyword>
<protein>
    <submittedName>
        <fullName evidence="2">Uncharacterized protein</fullName>
    </submittedName>
</protein>
<reference evidence="2" key="1">
    <citation type="submission" date="2022-09" db="EMBL/GenBank/DDBJ databases">
        <title>Intensive care unit water sources are persistently colonized with multi-drug resistant bacteria and are the site of extensive horizontal gene transfer of antibiotic resistance genes.</title>
        <authorList>
            <person name="Diorio-Toth L."/>
        </authorList>
    </citation>
    <scope>NUCLEOTIDE SEQUENCE</scope>
    <source>
        <strain evidence="2">GD04005</strain>
    </source>
</reference>
<evidence type="ECO:0000313" key="2">
    <source>
        <dbReference type="EMBL" id="MDH0563277.1"/>
    </source>
</evidence>
<gene>
    <name evidence="2" type="ORF">N7644_06185</name>
</gene>
<keyword evidence="1" id="KW-0812">Transmembrane</keyword>
<evidence type="ECO:0000256" key="1">
    <source>
        <dbReference type="SAM" id="Phobius"/>
    </source>
</evidence>
<name>A0AA42I8H3_9GAMM</name>
<proteinExistence type="predicted"/>
<dbReference type="Proteomes" id="UP001159329">
    <property type="component" value="Unassembled WGS sequence"/>
</dbReference>
<dbReference type="AlphaFoldDB" id="A0AA42I8H3"/>
<sequence>MSLKGVMLVILGILLLCMGYLYLDYRQTGGYQRNSDGYYGYTFPADNGLKKVEDCELANIEYPREAPVSKEWMEGCKRYFEIH</sequence>
<evidence type="ECO:0000313" key="3">
    <source>
        <dbReference type="Proteomes" id="UP001159329"/>
    </source>
</evidence>
<comment type="caution">
    <text evidence="2">The sequence shown here is derived from an EMBL/GenBank/DDBJ whole genome shotgun (WGS) entry which is preliminary data.</text>
</comment>
<organism evidence="2 3">
    <name type="scientific">Acinetobacter courvalinii</name>
    <dbReference type="NCBI Taxonomy" id="280147"/>
    <lineage>
        <taxon>Bacteria</taxon>
        <taxon>Pseudomonadati</taxon>
        <taxon>Pseudomonadota</taxon>
        <taxon>Gammaproteobacteria</taxon>
        <taxon>Moraxellales</taxon>
        <taxon>Moraxellaceae</taxon>
        <taxon>Acinetobacter</taxon>
    </lineage>
</organism>
<dbReference type="EMBL" id="JAOEEO010000001">
    <property type="protein sequence ID" value="MDH0563277.1"/>
    <property type="molecule type" value="Genomic_DNA"/>
</dbReference>
<keyword evidence="1" id="KW-1133">Transmembrane helix</keyword>